<keyword evidence="2" id="KW-1185">Reference proteome</keyword>
<gene>
    <name evidence="1" type="ORF">H4R21_006976</name>
</gene>
<protein>
    <submittedName>
        <fullName evidence="1">Uncharacterized protein</fullName>
    </submittedName>
</protein>
<accession>A0ACC1KEE0</accession>
<feature type="non-terminal residue" evidence="1">
    <location>
        <position position="308"/>
    </location>
</feature>
<dbReference type="EMBL" id="JANBUN010004042">
    <property type="protein sequence ID" value="KAJ2788544.1"/>
    <property type="molecule type" value="Genomic_DNA"/>
</dbReference>
<organism evidence="1 2">
    <name type="scientific">Coemansia helicoidea</name>
    <dbReference type="NCBI Taxonomy" id="1286919"/>
    <lineage>
        <taxon>Eukaryota</taxon>
        <taxon>Fungi</taxon>
        <taxon>Fungi incertae sedis</taxon>
        <taxon>Zoopagomycota</taxon>
        <taxon>Kickxellomycotina</taxon>
        <taxon>Kickxellomycetes</taxon>
        <taxon>Kickxellales</taxon>
        <taxon>Kickxellaceae</taxon>
        <taxon>Coemansia</taxon>
    </lineage>
</organism>
<comment type="caution">
    <text evidence="1">The sequence shown here is derived from an EMBL/GenBank/DDBJ whole genome shotgun (WGS) entry which is preliminary data.</text>
</comment>
<name>A0ACC1KEE0_9FUNG</name>
<proteinExistence type="predicted"/>
<evidence type="ECO:0000313" key="1">
    <source>
        <dbReference type="EMBL" id="KAJ2788544.1"/>
    </source>
</evidence>
<reference evidence="1" key="1">
    <citation type="submission" date="2022-07" db="EMBL/GenBank/DDBJ databases">
        <title>Phylogenomic reconstructions and comparative analyses of Kickxellomycotina fungi.</title>
        <authorList>
            <person name="Reynolds N.K."/>
            <person name="Stajich J.E."/>
            <person name="Barry K."/>
            <person name="Grigoriev I.V."/>
            <person name="Crous P."/>
            <person name="Smith M.E."/>
        </authorList>
    </citation>
    <scope>NUCLEOTIDE SEQUENCE</scope>
    <source>
        <strain evidence="1">BCRC 34780</strain>
    </source>
</reference>
<sequence>MGESIITSVTNQTAFARPHGDSGGDYLPAQTPLNVRGRRFVLDRETLNHLPESLLNTMFPNGLMPLGRGYDTYGYDSADYYHAAAGGSAAPEQTWVDFDPDMLAYMLQAYGHAVGTDLLAVAAPAAVPETSGSAGAGDHPDDSPAWLSYTSDGKASVAGVAGPAGGSGSGSGSAGAVAKGETNNDSLSTFTDTGSHVNNSSSGATQSTSSSAVLNYMRFVSGAAARGGGRMGAYNEAQVPVSSVAYGDNHPLVVLREELDYFVVPSSGRTRGDISGVPAFTLDMAKTRCGELLAEDDSVFEPLERTMQ</sequence>
<dbReference type="Proteomes" id="UP001140087">
    <property type="component" value="Unassembled WGS sequence"/>
</dbReference>
<evidence type="ECO:0000313" key="2">
    <source>
        <dbReference type="Proteomes" id="UP001140087"/>
    </source>
</evidence>